<feature type="transmembrane region" description="Helical" evidence="13">
    <location>
        <begin position="502"/>
        <end position="526"/>
    </location>
</feature>
<comment type="subcellular location">
    <subcellularLocation>
        <location evidence="1">Membrane</location>
        <topology evidence="1">Single-pass type I membrane protein</topology>
    </subcellularLocation>
</comment>
<evidence type="ECO:0000256" key="9">
    <source>
        <dbReference type="ARBA" id="ARBA00023157"/>
    </source>
</evidence>
<dbReference type="Pfam" id="PF03921">
    <property type="entry name" value="ICAM_N"/>
    <property type="match status" value="1"/>
</dbReference>
<evidence type="ECO:0000256" key="7">
    <source>
        <dbReference type="ARBA" id="ARBA00022989"/>
    </source>
</evidence>
<dbReference type="SUPFAM" id="SSF48726">
    <property type="entry name" value="Immunoglobulin"/>
    <property type="match status" value="4"/>
</dbReference>
<keyword evidence="6" id="KW-0130">Cell adhesion</keyword>
<dbReference type="PRINTS" id="PR01472">
    <property type="entry name" value="ICAMVCAM1"/>
</dbReference>
<keyword evidence="11" id="KW-0393">Immunoglobulin domain</keyword>
<name>A0ABM4G0V4_9AVES</name>
<dbReference type="Pfam" id="PF13895">
    <property type="entry name" value="Ig_2"/>
    <property type="match status" value="1"/>
</dbReference>
<evidence type="ECO:0000256" key="13">
    <source>
        <dbReference type="SAM" id="Phobius"/>
    </source>
</evidence>
<keyword evidence="3 13" id="KW-0812">Transmembrane</keyword>
<evidence type="ECO:0000313" key="17">
    <source>
        <dbReference type="Proteomes" id="UP001652627"/>
    </source>
</evidence>
<comment type="similarity">
    <text evidence="2">Belongs to the immunoglobulin superfamily. ICAM family.</text>
</comment>
<evidence type="ECO:0000256" key="1">
    <source>
        <dbReference type="ARBA" id="ARBA00004479"/>
    </source>
</evidence>
<evidence type="ECO:0000256" key="11">
    <source>
        <dbReference type="ARBA" id="ARBA00023319"/>
    </source>
</evidence>
<accession>A0ABM4G0V4</accession>
<evidence type="ECO:0000256" key="4">
    <source>
        <dbReference type="ARBA" id="ARBA00022729"/>
    </source>
</evidence>
<keyword evidence="17" id="KW-1185">Reference proteome</keyword>
<dbReference type="GeneID" id="106491557"/>
<keyword evidence="10" id="KW-0325">Glycoprotein</keyword>
<dbReference type="Pfam" id="PF21146">
    <property type="entry name" value="ICAM1_3_5_D2"/>
    <property type="match status" value="1"/>
</dbReference>
<dbReference type="Proteomes" id="UP001652627">
    <property type="component" value="Chromosome 36"/>
</dbReference>
<evidence type="ECO:0000256" key="10">
    <source>
        <dbReference type="ARBA" id="ARBA00023180"/>
    </source>
</evidence>
<keyword evidence="5" id="KW-0677">Repeat</keyword>
<protein>
    <submittedName>
        <fullName evidence="18">Intercellular adhesion molecule 1-like</fullName>
    </submittedName>
</protein>
<evidence type="ECO:0000256" key="6">
    <source>
        <dbReference type="ARBA" id="ARBA00022889"/>
    </source>
</evidence>
<dbReference type="PANTHER" id="PTHR13771">
    <property type="entry name" value="INTERCELLULAR ADHESION MOLECULE"/>
    <property type="match status" value="1"/>
</dbReference>
<evidence type="ECO:0000256" key="12">
    <source>
        <dbReference type="SAM" id="MobiDB-lite"/>
    </source>
</evidence>
<reference evidence="18" key="1">
    <citation type="submission" date="2025-08" db="UniProtKB">
        <authorList>
            <consortium name="RefSeq"/>
        </authorList>
    </citation>
    <scope>IDENTIFICATION</scope>
    <source>
        <tissue evidence="18">Blood</tissue>
    </source>
</reference>
<keyword evidence="8 13" id="KW-0472">Membrane</keyword>
<organism evidence="17 18">
    <name type="scientific">Apteryx mantelli</name>
    <name type="common">North Island brown kiwi</name>
    <dbReference type="NCBI Taxonomy" id="2696672"/>
    <lineage>
        <taxon>Eukaryota</taxon>
        <taxon>Metazoa</taxon>
        <taxon>Chordata</taxon>
        <taxon>Craniata</taxon>
        <taxon>Vertebrata</taxon>
        <taxon>Euteleostomi</taxon>
        <taxon>Archelosauria</taxon>
        <taxon>Archosauria</taxon>
        <taxon>Dinosauria</taxon>
        <taxon>Saurischia</taxon>
        <taxon>Theropoda</taxon>
        <taxon>Coelurosauria</taxon>
        <taxon>Aves</taxon>
        <taxon>Palaeognathae</taxon>
        <taxon>Apterygiformes</taxon>
        <taxon>Apterygidae</taxon>
        <taxon>Apteryx</taxon>
    </lineage>
</organism>
<proteinExistence type="inferred from homology"/>
<feature type="domain" description="Intercellular adhesion molecule 1/3/5 D2" evidence="16">
    <location>
        <begin position="237"/>
        <end position="320"/>
    </location>
</feature>
<evidence type="ECO:0000313" key="18">
    <source>
        <dbReference type="RefSeq" id="XP_067170796.1"/>
    </source>
</evidence>
<evidence type="ECO:0000256" key="8">
    <source>
        <dbReference type="ARBA" id="ARBA00023136"/>
    </source>
</evidence>
<dbReference type="InterPro" id="IPR047012">
    <property type="entry name" value="ICAM_VCAM"/>
</dbReference>
<feature type="signal peptide" evidence="14">
    <location>
        <begin position="1"/>
        <end position="22"/>
    </location>
</feature>
<keyword evidence="9" id="KW-1015">Disulfide bond</keyword>
<evidence type="ECO:0000256" key="3">
    <source>
        <dbReference type="ARBA" id="ARBA00022692"/>
    </source>
</evidence>
<dbReference type="InterPro" id="IPR003987">
    <property type="entry name" value="ICAM_VCAM_N"/>
</dbReference>
<keyword evidence="4 14" id="KW-0732">Signal</keyword>
<evidence type="ECO:0000256" key="14">
    <source>
        <dbReference type="SAM" id="SignalP"/>
    </source>
</evidence>
<evidence type="ECO:0000256" key="5">
    <source>
        <dbReference type="ARBA" id="ARBA00022737"/>
    </source>
</evidence>
<feature type="region of interest" description="Disordered" evidence="12">
    <location>
        <begin position="543"/>
        <end position="568"/>
    </location>
</feature>
<dbReference type="InterPro" id="IPR036179">
    <property type="entry name" value="Ig-like_dom_sf"/>
</dbReference>
<dbReference type="RefSeq" id="XP_067170796.1">
    <property type="nucleotide sequence ID" value="XM_067314695.1"/>
</dbReference>
<dbReference type="Gene3D" id="2.60.40.10">
    <property type="entry name" value="Immunoglobulins"/>
    <property type="match status" value="5"/>
</dbReference>
<evidence type="ECO:0000259" key="16">
    <source>
        <dbReference type="Pfam" id="PF21146"/>
    </source>
</evidence>
<feature type="domain" description="Intercellular adhesion molecule N-terminal" evidence="15">
    <location>
        <begin position="39"/>
        <end position="127"/>
    </location>
</feature>
<evidence type="ECO:0000259" key="15">
    <source>
        <dbReference type="Pfam" id="PF03921"/>
    </source>
</evidence>
<dbReference type="InterPro" id="IPR048679">
    <property type="entry name" value="ICAM1_3_5_D2"/>
</dbReference>
<sequence length="568" mass="61336">MRPSALLPALCALCALAAGRHAEPPVPSPSPHPAGRLQASFEVSIEPAAPVVEHGGSIRLTCRTTCPDPAAKGNLETSIRKHNFQSGPGETSVELINVTEWHSRVLCFYTCAGVRTTVWADLVAYRALEQPVLEPVPWMEEGESRNVTCWVPAVAPVRNLSVTLGWGAETLHTETFEHDARLGPHRVLVTHGITARRRHHGQNVTCQAELSLEPHGPHLSSDAVPAALAVYEFPADPELDPEIHLEVNETANVTCAIRTFFPEAHFTLSLDEQPLPASVSEDGRRAVAELSLPQPGAFRLLCAGRVGPKERRAQATVHVYSFPEPQLHVSTASLAAGEEVTVQCALPAGHSSPLRVRVRVRGGGGRPPTRWDPSPLRWTLVAREEDDGAELTCEAAVPDAGKAPKTSAPVRLAVAYGPRMDEAGCPRRQNWTEGQEVTLRCSARGNPLPRVQCAQHGRPFPVAEPQTAARAHAGTYLCRAANRLGETERVVEVLVDYYDPPVLLAVLVVVAVLVAAILAGTGYGIYYRKKKIREYKLQEKQRQLEMQPLAGRSPEAAAPNGSVPAAGP</sequence>
<feature type="chain" id="PRO_5046649429" evidence="14">
    <location>
        <begin position="23"/>
        <end position="568"/>
    </location>
</feature>
<keyword evidence="7 13" id="KW-1133">Transmembrane helix</keyword>
<evidence type="ECO:0000256" key="2">
    <source>
        <dbReference type="ARBA" id="ARBA00005925"/>
    </source>
</evidence>
<gene>
    <name evidence="18" type="primary">LOC106491557</name>
</gene>
<dbReference type="InterPro" id="IPR013783">
    <property type="entry name" value="Ig-like_fold"/>
</dbReference>
<dbReference type="InterPro" id="IPR013768">
    <property type="entry name" value="ICAM_N"/>
</dbReference>
<dbReference type="PANTHER" id="PTHR13771:SF9">
    <property type="entry name" value="INTERCELLULAR ADHESION MOLECULE 5"/>
    <property type="match status" value="1"/>
</dbReference>